<dbReference type="InterPro" id="IPR043160">
    <property type="entry name" value="Dynein_C_barrel"/>
</dbReference>
<feature type="domain" description="Dynein heavy chain C-terminal" evidence="2">
    <location>
        <begin position="280"/>
        <end position="591"/>
    </location>
</feature>
<dbReference type="Gene3D" id="3.10.490.20">
    <property type="match status" value="1"/>
</dbReference>
<protein>
    <submittedName>
        <fullName evidence="3">Uncharacterized protein</fullName>
    </submittedName>
</protein>
<dbReference type="InterPro" id="IPR041228">
    <property type="entry name" value="Dynein_C"/>
</dbReference>
<dbReference type="PANTHER" id="PTHR22878">
    <property type="entry name" value="DYNEIN HEAVY CHAIN 6, AXONEMAL-LIKE-RELATED"/>
    <property type="match status" value="1"/>
</dbReference>
<sequence>MRMEELKLKLINETEKQKQIIHPSFRLWLSLKGRPATEFPLELLRHSIKIAVEQSQTLQMNMLRLYQKMPASVLQIQSHHNLDSFKRLLFGLSFMHSSLVSRSKFQTFMNVNIARVKDDQGSLEDNDFEVASAILKLFTSKYERIPWWALKYMLELQYANHSLAITELRVVTTYLNKIFCEEALSNQDFKFSSTAPNLIMPPTGISSLRNGDLSSYHNFITSNYPSSDDDPEIYGLDPYVGVARNVHQAHRIFHPFQQLLMRNIKLEKMKQQQEQVVQNECVATAEQVQAQQSSSQKQNSQGRANLMMRMVLVDDELDKTLTKIAFILKQLPKPVDESPLKKKMHENLKPCDQPLYYVLLLELRQYENLVKTVTSLLQILNEAIQGHDHAMTDEMSLLFDCVNKNIVPEWWQKDYSNTNDLGCWLKDLKVRVNQINCLALSPTLPTTVWLGGFIYPKAFLTAVLQRAARECGKPISQLCWNFKISNERDELNSKTASEGICVEGMYLLGANWDTENAYLKESLPFDYSVEMPPVQLIPVETIEKIHSDIYEAPCYKDCSPINNSSLVCWIDLNPGKDTIDNWILRNVTVLLINPAK</sequence>
<name>A0ABP1QSK7_9HEXA</name>
<evidence type="ECO:0000313" key="4">
    <source>
        <dbReference type="Proteomes" id="UP001642540"/>
    </source>
</evidence>
<dbReference type="Gene3D" id="3.40.50.300">
    <property type="entry name" value="P-loop containing nucleotide triphosphate hydrolases"/>
    <property type="match status" value="1"/>
</dbReference>
<evidence type="ECO:0000259" key="2">
    <source>
        <dbReference type="Pfam" id="PF18199"/>
    </source>
</evidence>
<keyword evidence="4" id="KW-1185">Reference proteome</keyword>
<organism evidence="3 4">
    <name type="scientific">Orchesella dallaii</name>
    <dbReference type="NCBI Taxonomy" id="48710"/>
    <lineage>
        <taxon>Eukaryota</taxon>
        <taxon>Metazoa</taxon>
        <taxon>Ecdysozoa</taxon>
        <taxon>Arthropoda</taxon>
        <taxon>Hexapoda</taxon>
        <taxon>Collembola</taxon>
        <taxon>Entomobryomorpha</taxon>
        <taxon>Entomobryoidea</taxon>
        <taxon>Orchesellidae</taxon>
        <taxon>Orchesellinae</taxon>
        <taxon>Orchesella</taxon>
    </lineage>
</organism>
<dbReference type="InterPro" id="IPR027417">
    <property type="entry name" value="P-loop_NTPase"/>
</dbReference>
<gene>
    <name evidence="3" type="ORF">ODALV1_LOCUS14611</name>
</gene>
<dbReference type="Proteomes" id="UP001642540">
    <property type="component" value="Unassembled WGS sequence"/>
</dbReference>
<dbReference type="PANTHER" id="PTHR22878:SF70">
    <property type="entry name" value="DYNEIN HEAVY CHAIN 2, AXONEMAL"/>
    <property type="match status" value="1"/>
</dbReference>
<comment type="caution">
    <text evidence="3">The sequence shown here is derived from an EMBL/GenBank/DDBJ whole genome shotgun (WGS) entry which is preliminary data.</text>
</comment>
<dbReference type="Gene3D" id="1.20.1270.280">
    <property type="match status" value="1"/>
</dbReference>
<dbReference type="Pfam" id="PF18199">
    <property type="entry name" value="Dynein_C"/>
    <property type="match status" value="1"/>
</dbReference>
<reference evidence="3 4" key="1">
    <citation type="submission" date="2024-08" db="EMBL/GenBank/DDBJ databases">
        <authorList>
            <person name="Cucini C."/>
            <person name="Frati F."/>
        </authorList>
    </citation>
    <scope>NUCLEOTIDE SEQUENCE [LARGE SCALE GENOMIC DNA]</scope>
</reference>
<dbReference type="InterPro" id="IPR041658">
    <property type="entry name" value="AAA_lid_11"/>
</dbReference>
<feature type="domain" description="Dynein heavy chain AAA lid" evidence="1">
    <location>
        <begin position="85"/>
        <end position="238"/>
    </location>
</feature>
<evidence type="ECO:0000313" key="3">
    <source>
        <dbReference type="EMBL" id="CAL8110976.1"/>
    </source>
</evidence>
<evidence type="ECO:0000259" key="1">
    <source>
        <dbReference type="Pfam" id="PF18198"/>
    </source>
</evidence>
<proteinExistence type="predicted"/>
<accession>A0ABP1QSK7</accession>
<dbReference type="InterPro" id="IPR026983">
    <property type="entry name" value="DHC"/>
</dbReference>
<dbReference type="EMBL" id="CAXLJM020000046">
    <property type="protein sequence ID" value="CAL8110976.1"/>
    <property type="molecule type" value="Genomic_DNA"/>
</dbReference>
<dbReference type="InterPro" id="IPR042219">
    <property type="entry name" value="AAA_lid_11_sf"/>
</dbReference>
<dbReference type="Pfam" id="PF18198">
    <property type="entry name" value="AAA_lid_11"/>
    <property type="match status" value="1"/>
</dbReference>
<dbReference type="Gene3D" id="1.10.8.720">
    <property type="entry name" value="Region D6 of dynein motor"/>
    <property type="match status" value="1"/>
</dbReference>